<comment type="subunit">
    <text evidence="10">Heterotetramer of 2 PreA and 2 PreT subunits.</text>
</comment>
<dbReference type="Pfam" id="PF01180">
    <property type="entry name" value="DHO_dh"/>
    <property type="match status" value="1"/>
</dbReference>
<dbReference type="PANTHER" id="PTHR43073:SF2">
    <property type="entry name" value="DIHYDROPYRIMIDINE DEHYDROGENASE [NADP(+)]"/>
    <property type="match status" value="1"/>
</dbReference>
<protein>
    <recommendedName>
        <fullName evidence="11">dihydrouracil dehydrogenase (NAD(+))</fullName>
        <ecNumber evidence="11">1.3.1.1</ecNumber>
    </recommendedName>
</protein>
<keyword evidence="4" id="KW-0288">FMN</keyword>
<evidence type="ECO:0000259" key="12">
    <source>
        <dbReference type="Pfam" id="PF01180"/>
    </source>
</evidence>
<evidence type="ECO:0000256" key="9">
    <source>
        <dbReference type="ARBA" id="ARBA00049578"/>
    </source>
</evidence>
<reference evidence="13 14" key="1">
    <citation type="submission" date="2021-03" db="EMBL/GenBank/DDBJ databases">
        <title>Enterococcal diversity collection.</title>
        <authorList>
            <person name="Gilmore M.S."/>
            <person name="Schwartzman J."/>
            <person name="Van Tyne D."/>
            <person name="Martin M."/>
            <person name="Earl A.M."/>
            <person name="Manson A.L."/>
            <person name="Straub T."/>
            <person name="Salamzade R."/>
            <person name="Saavedra J."/>
            <person name="Lebreton F."/>
            <person name="Prichula J."/>
            <person name="Schaufler K."/>
            <person name="Gaca A."/>
            <person name="Sgardioli B."/>
            <person name="Wagenaar J."/>
            <person name="Strong T."/>
        </authorList>
    </citation>
    <scope>NUCLEOTIDE SEQUENCE [LARGE SCALE GENOMIC DNA]</scope>
    <source>
        <strain evidence="13 14">DIV0869a</strain>
    </source>
</reference>
<comment type="cofactor">
    <cofactor evidence="1">
        <name>FMN</name>
        <dbReference type="ChEBI" id="CHEBI:58210"/>
    </cofactor>
</comment>
<dbReference type="EC" id="1.3.1.1" evidence="11"/>
<dbReference type="EMBL" id="JAFLWD010000003">
    <property type="protein sequence ID" value="MBO0439012.1"/>
    <property type="molecule type" value="Genomic_DNA"/>
</dbReference>
<comment type="caution">
    <text evidence="13">The sequence shown here is derived from an EMBL/GenBank/DDBJ whole genome shotgun (WGS) entry which is preliminary data.</text>
</comment>
<evidence type="ECO:0000256" key="4">
    <source>
        <dbReference type="ARBA" id="ARBA00022643"/>
    </source>
</evidence>
<evidence type="ECO:0000313" key="14">
    <source>
        <dbReference type="Proteomes" id="UP000664632"/>
    </source>
</evidence>
<feature type="domain" description="Dihydroorotate dehydrogenase catalytic" evidence="12">
    <location>
        <begin position="8"/>
        <end position="261"/>
    </location>
</feature>
<dbReference type="Proteomes" id="UP000664632">
    <property type="component" value="Unassembled WGS sequence"/>
</dbReference>
<comment type="catalytic activity">
    <reaction evidence="8">
        <text>5,6-dihydrouracil + NAD(+) = uracil + NADH + H(+)</text>
        <dbReference type="Rhea" id="RHEA:20189"/>
        <dbReference type="ChEBI" id="CHEBI:15378"/>
        <dbReference type="ChEBI" id="CHEBI:15901"/>
        <dbReference type="ChEBI" id="CHEBI:17568"/>
        <dbReference type="ChEBI" id="CHEBI:57540"/>
        <dbReference type="ChEBI" id="CHEBI:57945"/>
        <dbReference type="EC" id="1.3.1.1"/>
    </reaction>
</comment>
<dbReference type="RefSeq" id="WP_207111121.1">
    <property type="nucleotide sequence ID" value="NZ_JAFLWD010000003.1"/>
</dbReference>
<evidence type="ECO:0000256" key="10">
    <source>
        <dbReference type="ARBA" id="ARBA00049714"/>
    </source>
</evidence>
<dbReference type="Gene3D" id="3.20.20.70">
    <property type="entry name" value="Aldolase class I"/>
    <property type="match status" value="1"/>
</dbReference>
<keyword evidence="3" id="KW-0285">Flavoprotein</keyword>
<dbReference type="InterPro" id="IPR012135">
    <property type="entry name" value="Dihydroorotate_DH_1_2"/>
</dbReference>
<sequence length="270" mass="29584">MKSSERKEILGFPISNPIVISSNNFSDSLDKILKMFDYGAQIVVTKTICNEESLSGKIVKKDLSLFNTTMYSQKTFDQWLSIISKLVRLEKNIVPSIFARNEKEIVYMAKSIEALGVSAIELGGVCPNDTGSSSIHELASAIINETNLKLSVKLTADQNYLEQVSSLSEKGISTICISDAFKASSIVNGKIEEVGYSGASIKPIVLHAINEIRQNGYNGEIIGVGGVLKNSDIEDYLAVGANATGLCSSLYFYGLKSIQSLSQYKYDYWR</sequence>
<keyword evidence="6" id="KW-0560">Oxidoreductase</keyword>
<keyword evidence="14" id="KW-1185">Reference proteome</keyword>
<keyword evidence="5" id="KW-0665">Pyrimidine biosynthesis</keyword>
<evidence type="ECO:0000256" key="3">
    <source>
        <dbReference type="ARBA" id="ARBA00022630"/>
    </source>
</evidence>
<comment type="pathway">
    <text evidence="2">Pyrimidine metabolism; UMP biosynthesis via de novo pathway.</text>
</comment>
<dbReference type="PIRSF" id="PIRSF000164">
    <property type="entry name" value="DHO_oxidase"/>
    <property type="match status" value="1"/>
</dbReference>
<comment type="catalytic activity">
    <reaction evidence="7">
        <text>5,6-dihydrothymine + NAD(+) = thymine + NADH + H(+)</text>
        <dbReference type="Rhea" id="RHEA:28791"/>
        <dbReference type="ChEBI" id="CHEBI:15378"/>
        <dbReference type="ChEBI" id="CHEBI:17821"/>
        <dbReference type="ChEBI" id="CHEBI:27468"/>
        <dbReference type="ChEBI" id="CHEBI:57540"/>
        <dbReference type="ChEBI" id="CHEBI:57945"/>
        <dbReference type="EC" id="1.3.1.1"/>
    </reaction>
</comment>
<proteinExistence type="predicted"/>
<evidence type="ECO:0000313" key="13">
    <source>
        <dbReference type="EMBL" id="MBO0439012.1"/>
    </source>
</evidence>
<name>A0ABS3GUU3_9ENTE</name>
<accession>A0ABS3GUU3</accession>
<evidence type="ECO:0000256" key="11">
    <source>
        <dbReference type="ARBA" id="ARBA00049728"/>
    </source>
</evidence>
<organism evidence="13 14">
    <name type="scientific">Candidatus Enterococcus ikei</name>
    <dbReference type="NCBI Taxonomy" id="2815326"/>
    <lineage>
        <taxon>Bacteria</taxon>
        <taxon>Bacillati</taxon>
        <taxon>Bacillota</taxon>
        <taxon>Bacilli</taxon>
        <taxon>Lactobacillales</taxon>
        <taxon>Enterococcaceae</taxon>
        <taxon>Enterococcus</taxon>
    </lineage>
</organism>
<evidence type="ECO:0000256" key="2">
    <source>
        <dbReference type="ARBA" id="ARBA00004725"/>
    </source>
</evidence>
<comment type="function">
    <text evidence="9">Involved in pyrimidine base degradation. Catalyzes physiologically the reduction of uracil to 5,6-dihydrouracil (DHU) by using NADH as a specific cosubstrate. It also catalyzes the reverse reaction and the reduction of thymine to 5,6-dihydrothymine (DHT).</text>
</comment>
<evidence type="ECO:0000256" key="7">
    <source>
        <dbReference type="ARBA" id="ARBA00047685"/>
    </source>
</evidence>
<dbReference type="SUPFAM" id="SSF51395">
    <property type="entry name" value="FMN-linked oxidoreductases"/>
    <property type="match status" value="1"/>
</dbReference>
<dbReference type="InterPro" id="IPR013785">
    <property type="entry name" value="Aldolase_TIM"/>
</dbReference>
<evidence type="ECO:0000256" key="5">
    <source>
        <dbReference type="ARBA" id="ARBA00022975"/>
    </source>
</evidence>
<dbReference type="InterPro" id="IPR005720">
    <property type="entry name" value="Dihydroorotate_DH_cat"/>
</dbReference>
<evidence type="ECO:0000256" key="8">
    <source>
        <dbReference type="ARBA" id="ARBA00048792"/>
    </source>
</evidence>
<evidence type="ECO:0000256" key="1">
    <source>
        <dbReference type="ARBA" id="ARBA00001917"/>
    </source>
</evidence>
<dbReference type="PANTHER" id="PTHR43073">
    <property type="entry name" value="DIHYDROPYRIMIDINE DEHYDROGENASE [NADP(+)]"/>
    <property type="match status" value="1"/>
</dbReference>
<evidence type="ECO:0000256" key="6">
    <source>
        <dbReference type="ARBA" id="ARBA00023002"/>
    </source>
</evidence>
<gene>
    <name evidence="13" type="ORF">JZO69_01375</name>
</gene>